<comment type="caution">
    <text evidence="7">The sequence shown here is derived from an EMBL/GenBank/DDBJ whole genome shotgun (WGS) entry which is preliminary data.</text>
</comment>
<dbReference type="Proteomes" id="UP001596045">
    <property type="component" value="Unassembled WGS sequence"/>
</dbReference>
<evidence type="ECO:0000256" key="5">
    <source>
        <dbReference type="ARBA" id="ARBA00023136"/>
    </source>
</evidence>
<evidence type="ECO:0000256" key="2">
    <source>
        <dbReference type="ARBA" id="ARBA00022475"/>
    </source>
</evidence>
<evidence type="ECO:0000256" key="3">
    <source>
        <dbReference type="ARBA" id="ARBA00022692"/>
    </source>
</evidence>
<keyword evidence="8" id="KW-1185">Reference proteome</keyword>
<sequence length="430" mass="46164">MSPPIGQQAADFLKAEFAMNCGRGLLFVAFTVQLFRSSGDIWYNMIYVTSDALFAFVVPLVTGSWVDRHGPAQLVSRATAATSAILVMLALTLTIHGPHADIMLLASVLIGVLNSAIRIGVFVLVPTLVHASSLINMNGRHQLASQGGLLLGVLVAGAVMDRVGLVHCLFAIAAGTAVAGWFYARASTGLVATSAKPTYSGNLFRGFARMLGTVMRSPEIIWVIVLGAADLVVVALFNLSLPLLVERHLDGRAMILSTVDVMFTLGSITLGWLVARHNLEIPQLHRVLLLMPIVAIATMLQLIFFEAYAYFLLVYVLGFATASHTVYFTTTVQALVAPELRGRFAAIRRMTSATLVGTCTYTFTAAYAGMGLPSAVTMATLICVALALCCLAWVLLRREAAKNTHADLAREFTKICDPSTSFSTSMESSR</sequence>
<feature type="transmembrane region" description="Helical" evidence="6">
    <location>
        <begin position="164"/>
        <end position="184"/>
    </location>
</feature>
<dbReference type="Gene3D" id="1.20.1250.20">
    <property type="entry name" value="MFS general substrate transporter like domains"/>
    <property type="match status" value="2"/>
</dbReference>
<evidence type="ECO:0000256" key="4">
    <source>
        <dbReference type="ARBA" id="ARBA00022989"/>
    </source>
</evidence>
<protein>
    <submittedName>
        <fullName evidence="7">MFS transporter</fullName>
    </submittedName>
</protein>
<dbReference type="PANTHER" id="PTHR23513:SF6">
    <property type="entry name" value="MAJOR FACILITATOR SUPERFAMILY ASSOCIATED DOMAIN-CONTAINING PROTEIN"/>
    <property type="match status" value="1"/>
</dbReference>
<keyword evidence="3 6" id="KW-0812">Transmembrane</keyword>
<keyword evidence="4 6" id="KW-1133">Transmembrane helix</keyword>
<evidence type="ECO:0000256" key="1">
    <source>
        <dbReference type="ARBA" id="ARBA00004651"/>
    </source>
</evidence>
<evidence type="ECO:0000313" key="8">
    <source>
        <dbReference type="Proteomes" id="UP001596045"/>
    </source>
</evidence>
<feature type="transmembrane region" description="Helical" evidence="6">
    <location>
        <begin position="12"/>
        <end position="35"/>
    </location>
</feature>
<evidence type="ECO:0000256" key="6">
    <source>
        <dbReference type="SAM" id="Phobius"/>
    </source>
</evidence>
<feature type="transmembrane region" description="Helical" evidence="6">
    <location>
        <begin position="310"/>
        <end position="329"/>
    </location>
</feature>
<accession>A0ABW0MAY1</accession>
<keyword evidence="2" id="KW-1003">Cell membrane</keyword>
<feature type="transmembrane region" description="Helical" evidence="6">
    <location>
        <begin position="375"/>
        <end position="396"/>
    </location>
</feature>
<dbReference type="EMBL" id="JBHSMT010000026">
    <property type="protein sequence ID" value="MFC5475235.1"/>
    <property type="molecule type" value="Genomic_DNA"/>
</dbReference>
<keyword evidence="5 6" id="KW-0472">Membrane</keyword>
<dbReference type="InterPro" id="IPR011701">
    <property type="entry name" value="MFS"/>
</dbReference>
<name>A0ABW0MAY1_9BURK</name>
<comment type="subcellular location">
    <subcellularLocation>
        <location evidence="1">Cell membrane</location>
        <topology evidence="1">Multi-pass membrane protein</topology>
    </subcellularLocation>
</comment>
<gene>
    <name evidence="7" type="ORF">ACFPM8_14845</name>
</gene>
<dbReference type="RefSeq" id="WP_378998344.1">
    <property type="nucleotide sequence ID" value="NZ_JBHSMT010000026.1"/>
</dbReference>
<feature type="transmembrane region" description="Helical" evidence="6">
    <location>
        <begin position="74"/>
        <end position="96"/>
    </location>
</feature>
<feature type="transmembrane region" description="Helical" evidence="6">
    <location>
        <begin position="102"/>
        <end position="129"/>
    </location>
</feature>
<feature type="transmembrane region" description="Helical" evidence="6">
    <location>
        <begin position="220"/>
        <end position="241"/>
    </location>
</feature>
<feature type="transmembrane region" description="Helical" evidence="6">
    <location>
        <begin position="253"/>
        <end position="275"/>
    </location>
</feature>
<dbReference type="Pfam" id="PF07690">
    <property type="entry name" value="MFS_1"/>
    <property type="match status" value="1"/>
</dbReference>
<feature type="transmembrane region" description="Helical" evidence="6">
    <location>
        <begin position="350"/>
        <end position="369"/>
    </location>
</feature>
<dbReference type="InterPro" id="IPR036259">
    <property type="entry name" value="MFS_trans_sf"/>
</dbReference>
<reference evidence="8" key="1">
    <citation type="journal article" date="2019" name="Int. J. Syst. Evol. Microbiol.">
        <title>The Global Catalogue of Microorganisms (GCM) 10K type strain sequencing project: providing services to taxonomists for standard genome sequencing and annotation.</title>
        <authorList>
            <consortium name="The Broad Institute Genomics Platform"/>
            <consortium name="The Broad Institute Genome Sequencing Center for Infectious Disease"/>
            <person name="Wu L."/>
            <person name="Ma J."/>
        </authorList>
    </citation>
    <scope>NUCLEOTIDE SEQUENCE [LARGE SCALE GENOMIC DNA]</scope>
    <source>
        <strain evidence="8">JCM 17066</strain>
    </source>
</reference>
<organism evidence="7 8">
    <name type="scientific">Paraherbaspirillum soli</name>
    <dbReference type="NCBI Taxonomy" id="631222"/>
    <lineage>
        <taxon>Bacteria</taxon>
        <taxon>Pseudomonadati</taxon>
        <taxon>Pseudomonadota</taxon>
        <taxon>Betaproteobacteria</taxon>
        <taxon>Burkholderiales</taxon>
        <taxon>Oxalobacteraceae</taxon>
        <taxon>Paraherbaspirillum</taxon>
    </lineage>
</organism>
<feature type="transmembrane region" description="Helical" evidence="6">
    <location>
        <begin position="287"/>
        <end position="304"/>
    </location>
</feature>
<evidence type="ECO:0000313" key="7">
    <source>
        <dbReference type="EMBL" id="MFC5475235.1"/>
    </source>
</evidence>
<dbReference type="PANTHER" id="PTHR23513">
    <property type="entry name" value="INTEGRAL MEMBRANE EFFLUX PROTEIN-RELATED"/>
    <property type="match status" value="1"/>
</dbReference>
<feature type="transmembrane region" description="Helical" evidence="6">
    <location>
        <begin position="41"/>
        <end position="62"/>
    </location>
</feature>
<proteinExistence type="predicted"/>
<dbReference type="SUPFAM" id="SSF103473">
    <property type="entry name" value="MFS general substrate transporter"/>
    <property type="match status" value="1"/>
</dbReference>